<protein>
    <submittedName>
        <fullName evidence="2">DUF6603 domain-containing protein</fullName>
    </submittedName>
</protein>
<dbReference type="EMBL" id="CP163441">
    <property type="protein sequence ID" value="XDQ47927.1"/>
    <property type="molecule type" value="Genomic_DNA"/>
</dbReference>
<gene>
    <name evidence="2" type="ORF">AB5J52_39825</name>
</gene>
<dbReference type="InterPro" id="IPR046538">
    <property type="entry name" value="DUF6603"/>
</dbReference>
<organism evidence="2">
    <name type="scientific">Streptomyces sp. R39</name>
    <dbReference type="NCBI Taxonomy" id="3238631"/>
    <lineage>
        <taxon>Bacteria</taxon>
        <taxon>Bacillati</taxon>
        <taxon>Actinomycetota</taxon>
        <taxon>Actinomycetes</taxon>
        <taxon>Kitasatosporales</taxon>
        <taxon>Streptomycetaceae</taxon>
        <taxon>Streptomyces</taxon>
    </lineage>
</organism>
<evidence type="ECO:0000259" key="1">
    <source>
        <dbReference type="Pfam" id="PF20248"/>
    </source>
</evidence>
<sequence>MTLTPDELRAAVTVTDRRLDLDLAGLLTGGTAVFLGRFLSQGRLVLRDAVRTESVNGVDVSGTGDAAPLTGMTVTATLTAQDTGVLAVLDAEPGADWSFADSFPALARTFFDGQRFENPRLHIDSAAIAAAEAAEPGSGSASFTGTLVVGTRLALLDVLFPGADHALTGTVWMTAGLPGKDITTSIVPDIAINGPGGGRADLDLFSVEQLRYAIYGTPRFNYHLVDFDVPSYLQVIGAIPFTTSSGPHTAVMAMEVTGDGSQIRLRADFRDVGAISLSDVAALTGPARLAVPFGFDITSPVVLTELELLLSPGTSELVNTVGVRLQTSEQWTLVPGVLTLEEIDVAFSVSRPLSDRRQLTGSVSGLVAVGQYGTLEIGAVFETRTLAGRLRDGDPPLHVREVFQQFIGGAADHIPDMTISDFSFSLTLPDSTTGQQLAYGGRIELDADWKISNDLVLSEAAFVLDHQESRTTFTALTKFSAGGIPVTVTADYDPDPAKGWTFAGETGQGVAIPIGGIADDLARTYAGLALPAPLAGLTVSNLGVRFTTGAKALFVTAEVTLPVDQSTELDLTVTIDTAERRYSGDFTVTVDGTAYAFTVRFADSPDAQRFVAAYRHSAPAGPAPTLKRLVGALSPTAAAYIPDGITVDLKDALFAFDKAGLTGVYVLGADLAVTVDLANLPLVGERFAGGGGTFGVDPLRLLAVSGPLAATEAAGLNALLPAELAPLPAAADLTAGFTADAVLRLGELTQPLSLPAPGTGQPQALAAAPGQPTATDDNVVWYKVQRTFGPVTFQRIGFAYQRPPGGSAKLAFLLDASLNVAGLALTLDGLAIGLDLADPAAGPRFELRGLGVAYSSGEVEISGAFLADTFTYQGRELPSYSGKAVLRTKTFSLGALGSYVRLPEGPSLFVYAFLDYPIGGPPVFFVEGLAAGFGYNRRFIAPDVAAVATFPLVAEAAGTQAPGALADELRALRDYLPPSPGDFFLALGVHFSSFRMIDSVLLLSVGFGHRFEIDLLGLSTLVLPSPDAVKAGATPLAQVQLALRATFVPDDGYFALRAQLTENSYLLSRDCRLTGGFAFQVWFGEDHHGDFVLSVGGYHPRFPVPAHYPAVPRLGFTWQVTEQLAMKGSAYFALTPSALMAGGSFSATWQDGSLKAWFSASMDFLIGWSPYHYQADFWASIGASYTFSFFGTHTVSAQVGAQVSLWGPEFSGRAAIDIGICSFDLAFGAADPAGPRPIDWAAFRKAFLPAADDALVTVVLQGGAAGTGGAPAKGDLGSVNPLELVLGTDSVIPSHDAYRGPEQGGRALDTTGAATAFGIAPLGRDRGHPVAATHRIEIRRFDGSRADDGFRYEPVTKNLPAAMWGDRLLPSVTGPALVDDLLTGYTIRPLPPAEPGTQPFLPRDVLRATTALDTQQNAYRWVDRPPFVPDGRDPAARRQEIADSVTAPATAAVRAAVAAAVLTDAADDPLDLGGFDAAGFLVVPQVGVAQ</sequence>
<accession>A0AB39QZA3</accession>
<evidence type="ECO:0000313" key="2">
    <source>
        <dbReference type="EMBL" id="XDQ47927.1"/>
    </source>
</evidence>
<dbReference type="RefSeq" id="WP_369226776.1">
    <property type="nucleotide sequence ID" value="NZ_CP163441.1"/>
</dbReference>
<name>A0AB39QZA3_9ACTN</name>
<proteinExistence type="predicted"/>
<dbReference type="Pfam" id="PF20248">
    <property type="entry name" value="DUF6603"/>
    <property type="match status" value="1"/>
</dbReference>
<reference evidence="2" key="1">
    <citation type="submission" date="2024-07" db="EMBL/GenBank/DDBJ databases">
        <authorList>
            <person name="Yu S.T."/>
        </authorList>
    </citation>
    <scope>NUCLEOTIDE SEQUENCE</scope>
    <source>
        <strain evidence="2">R39</strain>
    </source>
</reference>
<feature type="domain" description="DUF6603" evidence="1">
    <location>
        <begin position="784"/>
        <end position="1252"/>
    </location>
</feature>